<dbReference type="Pfam" id="PF01652">
    <property type="entry name" value="IF4E"/>
    <property type="match status" value="1"/>
</dbReference>
<dbReference type="InterPro" id="IPR023398">
    <property type="entry name" value="TIF_eIF4e-like"/>
</dbReference>
<protein>
    <recommendedName>
        <fullName evidence="7">Eukaryotic translation initiation factor 4E</fullName>
    </recommendedName>
</protein>
<feature type="region of interest" description="Disordered" evidence="2">
    <location>
        <begin position="35"/>
        <end position="57"/>
    </location>
</feature>
<dbReference type="OrthoDB" id="3990714at2759"/>
<dbReference type="SUPFAM" id="SSF55418">
    <property type="entry name" value="eIF4e-like"/>
    <property type="match status" value="1"/>
</dbReference>
<evidence type="ECO:0000313" key="5">
    <source>
        <dbReference type="Proteomes" id="UP000195871"/>
    </source>
</evidence>
<dbReference type="Proteomes" id="UP000249293">
    <property type="component" value="Chromosome 1"/>
</dbReference>
<keyword evidence="1" id="KW-0694">RNA-binding</keyword>
<dbReference type="Proteomes" id="UP000195871">
    <property type="component" value="Unassembled WGS sequence"/>
</dbReference>
<dbReference type="PROSITE" id="PS00813">
    <property type="entry name" value="IF4E"/>
    <property type="match status" value="1"/>
</dbReference>
<reference evidence="4 5" key="1">
    <citation type="submission" date="2017-05" db="EMBL/GenBank/DDBJ databases">
        <title>The Genome Sequence of Candida krusei Ckrusei653.</title>
        <authorList>
            <person name="Cuomo C."/>
            <person name="Forche A."/>
            <person name="Young S."/>
            <person name="Abouelleil A."/>
            <person name="Cao P."/>
            <person name="Chapman S."/>
            <person name="Cusick C."/>
            <person name="Shea T."/>
            <person name="Nusbaum C."/>
            <person name="Birren B."/>
        </authorList>
    </citation>
    <scope>NUCLEOTIDE SEQUENCE [LARGE SCALE GENOMIC DNA]</scope>
    <source>
        <strain evidence="4 5">Ckrusei653</strain>
    </source>
</reference>
<evidence type="ECO:0008006" key="7">
    <source>
        <dbReference type="Google" id="ProtNLM"/>
    </source>
</evidence>
<dbReference type="Gene3D" id="3.30.760.10">
    <property type="entry name" value="RNA Cap, Translation Initiation Factor Eif4e"/>
    <property type="match status" value="1"/>
</dbReference>
<feature type="compositionally biased region" description="Low complexity" evidence="2">
    <location>
        <begin position="42"/>
        <end position="54"/>
    </location>
</feature>
<comment type="similarity">
    <text evidence="1">Belongs to the eukaryotic initiation factor 4E family.</text>
</comment>
<keyword evidence="1" id="KW-0396">Initiation factor</keyword>
<evidence type="ECO:0000313" key="6">
    <source>
        <dbReference type="Proteomes" id="UP000249293"/>
    </source>
</evidence>
<dbReference type="VEuPathDB" id="FungiDB:C5L36_0A01147"/>
<evidence type="ECO:0000313" key="4">
    <source>
        <dbReference type="EMBL" id="OUT23007.1"/>
    </source>
</evidence>
<dbReference type="EMBL" id="NHMM01000002">
    <property type="protein sequence ID" value="OUT23007.1"/>
    <property type="molecule type" value="Genomic_DNA"/>
</dbReference>
<reference evidence="3 6" key="2">
    <citation type="submission" date="2018-06" db="EMBL/GenBank/DDBJ databases">
        <title>Population genomics shows no distinction between pathogenic Candida krusei and environmental Pichia kudriavzevii: One species, four names.</title>
        <authorList>
            <person name="Douglass A.P."/>
            <person name="Offei B."/>
            <person name="Braun-Galleani S."/>
            <person name="Coughlan A.Y."/>
            <person name="Martos A."/>
            <person name="Ortiz-Merino R.A."/>
            <person name="Byrne K.P."/>
            <person name="Wolfe K.H."/>
        </authorList>
    </citation>
    <scope>NUCLEOTIDE SEQUENCE [LARGE SCALE GENOMIC DNA]</scope>
    <source>
        <strain evidence="3 6">CBS573</strain>
    </source>
</reference>
<dbReference type="GO" id="GO:0016281">
    <property type="term" value="C:eukaryotic translation initiation factor 4F complex"/>
    <property type="evidence" value="ECO:0007669"/>
    <property type="project" value="TreeGrafter"/>
</dbReference>
<dbReference type="InterPro" id="IPR019770">
    <property type="entry name" value="TIF_eIF_4E_CS"/>
</dbReference>
<dbReference type="GO" id="GO:0000340">
    <property type="term" value="F:RNA 7-methylguanosine cap binding"/>
    <property type="evidence" value="ECO:0007669"/>
    <property type="project" value="TreeGrafter"/>
</dbReference>
<dbReference type="InterPro" id="IPR001040">
    <property type="entry name" value="TIF_eIF_4E"/>
</dbReference>
<dbReference type="KEGG" id="pkz:C5L36_0A01147"/>
<keyword evidence="6" id="KW-1185">Reference proteome</keyword>
<proteinExistence type="inferred from homology"/>
<evidence type="ECO:0000256" key="1">
    <source>
        <dbReference type="RuleBase" id="RU004374"/>
    </source>
</evidence>
<dbReference type="STRING" id="4909.A0A1Z8JQX6"/>
<dbReference type="GeneID" id="40381218"/>
<feature type="compositionally biased region" description="Basic residues" evidence="2">
    <location>
        <begin position="373"/>
        <end position="382"/>
    </location>
</feature>
<name>A0A1Z8JQX6_PICKU</name>
<dbReference type="RefSeq" id="XP_029318985.1">
    <property type="nucleotide sequence ID" value="XM_029463125.1"/>
</dbReference>
<dbReference type="EMBL" id="CP028773">
    <property type="protein sequence ID" value="AWU73508.1"/>
    <property type="molecule type" value="Genomic_DNA"/>
</dbReference>
<feature type="region of interest" description="Disordered" evidence="2">
    <location>
        <begin position="328"/>
        <end position="349"/>
    </location>
</feature>
<feature type="region of interest" description="Disordered" evidence="2">
    <location>
        <begin position="373"/>
        <end position="392"/>
    </location>
</feature>
<organism evidence="4 5">
    <name type="scientific">Pichia kudriavzevii</name>
    <name type="common">Yeast</name>
    <name type="synonym">Issatchenkia orientalis</name>
    <dbReference type="NCBI Taxonomy" id="4909"/>
    <lineage>
        <taxon>Eukaryota</taxon>
        <taxon>Fungi</taxon>
        <taxon>Dikarya</taxon>
        <taxon>Ascomycota</taxon>
        <taxon>Saccharomycotina</taxon>
        <taxon>Pichiomycetes</taxon>
        <taxon>Pichiales</taxon>
        <taxon>Pichiaceae</taxon>
        <taxon>Pichia</taxon>
    </lineage>
</organism>
<accession>A0A1Z8JQX6</accession>
<dbReference type="GO" id="GO:0003743">
    <property type="term" value="F:translation initiation factor activity"/>
    <property type="evidence" value="ECO:0007669"/>
    <property type="project" value="UniProtKB-KW"/>
</dbReference>
<sequence>MSKIFDNITTASKHEETHTLSYEWNFWHHLRKPKTSSANPDSGNINTNSGTNSIPKLDDENCHRPLERYLQGMSLMEFPQIYGQGAEKTSKIDTIEQYWEALVNLKDISKLEIDTELYLFKKDIKPLWEDEKNLNGGRWVACFGLKNFADNSAWLSSLWELLSLKLISGQFISTEISLPLSEKLIDNPAFDNCKSSKVMSNEELNKMVIEDIAGLAVSVRNKKILISIWNTNLAYEEYKKLNGIIETVKSEEYMSYFKEPVYTGNRSNYEKCGLTRILFRKLIYQTIVDTMDEVTKRLAAKEGKNKVKPLAPMLFKYCTHQQDLFNENYRKPTNRTGKNKSLGDDKQPKKTCKTVEYGEYDLVIEEITCNAQKSRRNRRRQASNKAFEGAESEDVNIIDRDAKV</sequence>
<evidence type="ECO:0000256" key="2">
    <source>
        <dbReference type="SAM" id="MobiDB-lite"/>
    </source>
</evidence>
<keyword evidence="1" id="KW-0648">Protein biosynthesis</keyword>
<gene>
    <name evidence="3" type="ORF">C5L36_0A01147</name>
    <name evidence="4" type="ORF">CAS74_001310</name>
</gene>
<dbReference type="PANTHER" id="PTHR11960:SF18">
    <property type="entry name" value="EUKARYOTIC TRANSLATION INITIATION FACTOR 4E HOMOLOGOUS PROTEIN, ISOFORM B"/>
    <property type="match status" value="1"/>
</dbReference>
<dbReference type="AlphaFoldDB" id="A0A1Z8JQX6"/>
<evidence type="ECO:0000313" key="3">
    <source>
        <dbReference type="EMBL" id="AWU73508.1"/>
    </source>
</evidence>
<dbReference type="PANTHER" id="PTHR11960">
    <property type="entry name" value="EUKARYOTIC TRANSLATION INITIATION FACTOR 4E RELATED"/>
    <property type="match status" value="1"/>
</dbReference>